<reference evidence="1" key="1">
    <citation type="journal article" date="2014" name="Nat. Commun.">
        <title>The emerging biofuel crop Camelina sativa retains a highly undifferentiated hexaploid genome structure.</title>
        <authorList>
            <person name="Kagale S."/>
            <person name="Koh C."/>
            <person name="Nixon J."/>
            <person name="Bollina V."/>
            <person name="Clarke W.E."/>
            <person name="Tuteja R."/>
            <person name="Spillane C."/>
            <person name="Robinson S.J."/>
            <person name="Links M.G."/>
            <person name="Clarke C."/>
            <person name="Higgins E.E."/>
            <person name="Huebert T."/>
            <person name="Sharpe A.G."/>
            <person name="Parkin I.A."/>
        </authorList>
    </citation>
    <scope>NUCLEOTIDE SEQUENCE [LARGE SCALE GENOMIC DNA]</scope>
    <source>
        <strain evidence="1">cv. DH55</strain>
    </source>
</reference>
<dbReference type="Pfam" id="PF05994">
    <property type="entry name" value="FragX_IP"/>
    <property type="match status" value="1"/>
</dbReference>
<dbReference type="Proteomes" id="UP000694864">
    <property type="component" value="Unplaced"/>
</dbReference>
<gene>
    <name evidence="2" type="primary">LOC104774589</name>
</gene>
<dbReference type="GeneID" id="104774589"/>
<evidence type="ECO:0000313" key="1">
    <source>
        <dbReference type="Proteomes" id="UP000694864"/>
    </source>
</evidence>
<keyword evidence="1" id="KW-1185">Reference proteome</keyword>
<dbReference type="RefSeq" id="XP_010497440.1">
    <property type="nucleotide sequence ID" value="XM_010499138.1"/>
</dbReference>
<reference evidence="2" key="2">
    <citation type="submission" date="2025-08" db="UniProtKB">
        <authorList>
            <consortium name="RefSeq"/>
        </authorList>
    </citation>
    <scope>IDENTIFICATION</scope>
    <source>
        <tissue evidence="2">Leaf</tissue>
    </source>
</reference>
<evidence type="ECO:0000313" key="2">
    <source>
        <dbReference type="RefSeq" id="XP_010497440.1"/>
    </source>
</evidence>
<feature type="non-terminal residue" evidence="2">
    <location>
        <position position="121"/>
    </location>
</feature>
<sequence length="121" mass="13300">MQSDFLPNFILCNTTQRFVRSSKVPPTQKPSVPSAKPSFYCGTQDLNAAHQSFARLHSGFFGIPHLFSIVKLLGSRSLPWLIRALLDHISNKITTLEPMISGLQEAMPKSIGLLSFDGGVT</sequence>
<organism evidence="1 2">
    <name type="scientific">Camelina sativa</name>
    <name type="common">False flax</name>
    <name type="synonym">Myagrum sativum</name>
    <dbReference type="NCBI Taxonomy" id="90675"/>
    <lineage>
        <taxon>Eukaryota</taxon>
        <taxon>Viridiplantae</taxon>
        <taxon>Streptophyta</taxon>
        <taxon>Embryophyta</taxon>
        <taxon>Tracheophyta</taxon>
        <taxon>Spermatophyta</taxon>
        <taxon>Magnoliopsida</taxon>
        <taxon>eudicotyledons</taxon>
        <taxon>Gunneridae</taxon>
        <taxon>Pentapetalae</taxon>
        <taxon>rosids</taxon>
        <taxon>malvids</taxon>
        <taxon>Brassicales</taxon>
        <taxon>Brassicaceae</taxon>
        <taxon>Camelineae</taxon>
        <taxon>Camelina</taxon>
    </lineage>
</organism>
<dbReference type="PANTHER" id="PTHR12195">
    <property type="entry name" value="CYTOPLASMIC FMR1-INTERACTING PROTEIN-RELATED"/>
    <property type="match status" value="1"/>
</dbReference>
<protein>
    <submittedName>
        <fullName evidence="2">Protein PIR-like</fullName>
    </submittedName>
</protein>
<proteinExistence type="predicted"/>
<accession>A0ABM0Y938</accession>
<name>A0ABM0Y938_CAMSA</name>
<dbReference type="InterPro" id="IPR008081">
    <property type="entry name" value="Cytoplasmic_FMR1-int"/>
</dbReference>